<dbReference type="InterPro" id="IPR006121">
    <property type="entry name" value="HMA_dom"/>
</dbReference>
<evidence type="ECO:0000313" key="2">
    <source>
        <dbReference type="EMBL" id="GHA28552.1"/>
    </source>
</evidence>
<dbReference type="AlphaFoldDB" id="A0A918S8K2"/>
<organism evidence="2 3">
    <name type="scientific">Salinimicrobium marinum</name>
    <dbReference type="NCBI Taxonomy" id="680283"/>
    <lineage>
        <taxon>Bacteria</taxon>
        <taxon>Pseudomonadati</taxon>
        <taxon>Bacteroidota</taxon>
        <taxon>Flavobacteriia</taxon>
        <taxon>Flavobacteriales</taxon>
        <taxon>Flavobacteriaceae</taxon>
        <taxon>Salinimicrobium</taxon>
    </lineage>
</organism>
<evidence type="ECO:0000259" key="1">
    <source>
        <dbReference type="PROSITE" id="PS50846"/>
    </source>
</evidence>
<dbReference type="GO" id="GO:0046872">
    <property type="term" value="F:metal ion binding"/>
    <property type="evidence" value="ECO:0007669"/>
    <property type="project" value="InterPro"/>
</dbReference>
<dbReference type="CDD" id="cd00371">
    <property type="entry name" value="HMA"/>
    <property type="match status" value="1"/>
</dbReference>
<sequence length="88" mass="9908">MKTTIAVQNIKCGGCVNTITNKLSKIENIQNVQVNKESSSVAFRYFEPEDAFKVREKLRDLGYLAVDDRNTLVSKANSFISYATGKMR</sequence>
<dbReference type="InterPro" id="IPR036163">
    <property type="entry name" value="HMA_dom_sf"/>
</dbReference>
<evidence type="ECO:0000313" key="3">
    <source>
        <dbReference type="Proteomes" id="UP000610456"/>
    </source>
</evidence>
<name>A0A918S8K2_9FLAO</name>
<accession>A0A918S8K2</accession>
<dbReference type="SUPFAM" id="SSF55008">
    <property type="entry name" value="HMA, heavy metal-associated domain"/>
    <property type="match status" value="1"/>
</dbReference>
<gene>
    <name evidence="2" type="ORF">GCM10007103_07750</name>
</gene>
<dbReference type="Pfam" id="PF00403">
    <property type="entry name" value="HMA"/>
    <property type="match status" value="1"/>
</dbReference>
<dbReference type="EMBL" id="BMXB01000001">
    <property type="protein sequence ID" value="GHA28552.1"/>
    <property type="molecule type" value="Genomic_DNA"/>
</dbReference>
<dbReference type="Gene3D" id="3.30.70.100">
    <property type="match status" value="1"/>
</dbReference>
<comment type="caution">
    <text evidence="2">The sequence shown here is derived from an EMBL/GenBank/DDBJ whole genome shotgun (WGS) entry which is preliminary data.</text>
</comment>
<dbReference type="RefSeq" id="WP_189603366.1">
    <property type="nucleotide sequence ID" value="NZ_BMXB01000001.1"/>
</dbReference>
<protein>
    <recommendedName>
        <fullName evidence="1">HMA domain-containing protein</fullName>
    </recommendedName>
</protein>
<dbReference type="Proteomes" id="UP000610456">
    <property type="component" value="Unassembled WGS sequence"/>
</dbReference>
<reference evidence="2" key="1">
    <citation type="journal article" date="2014" name="Int. J. Syst. Evol. Microbiol.">
        <title>Complete genome sequence of Corynebacterium casei LMG S-19264T (=DSM 44701T), isolated from a smear-ripened cheese.</title>
        <authorList>
            <consortium name="US DOE Joint Genome Institute (JGI-PGF)"/>
            <person name="Walter F."/>
            <person name="Albersmeier A."/>
            <person name="Kalinowski J."/>
            <person name="Ruckert C."/>
        </authorList>
    </citation>
    <scope>NUCLEOTIDE SEQUENCE</scope>
    <source>
        <strain evidence="2">KCTC 12719</strain>
    </source>
</reference>
<feature type="domain" description="HMA" evidence="1">
    <location>
        <begin position="1"/>
        <end position="66"/>
    </location>
</feature>
<dbReference type="PROSITE" id="PS50846">
    <property type="entry name" value="HMA_2"/>
    <property type="match status" value="1"/>
</dbReference>
<reference evidence="2" key="2">
    <citation type="submission" date="2020-09" db="EMBL/GenBank/DDBJ databases">
        <authorList>
            <person name="Sun Q."/>
            <person name="Kim S."/>
        </authorList>
    </citation>
    <scope>NUCLEOTIDE SEQUENCE</scope>
    <source>
        <strain evidence="2">KCTC 12719</strain>
    </source>
</reference>
<proteinExistence type="predicted"/>
<keyword evidence="3" id="KW-1185">Reference proteome</keyword>